<accession>A0A2J6TJW7</accession>
<feature type="signal peptide" evidence="3">
    <location>
        <begin position="1"/>
        <end position="15"/>
    </location>
</feature>
<feature type="chain" id="PRO_5014342295" evidence="3">
    <location>
        <begin position="16"/>
        <end position="213"/>
    </location>
</feature>
<gene>
    <name evidence="4" type="ORF">K444DRAFT_661311</name>
</gene>
<dbReference type="PANTHER" id="PTHR34002">
    <property type="entry name" value="BLR1656 PROTEIN"/>
    <property type="match status" value="1"/>
</dbReference>
<dbReference type="InterPro" id="IPR013320">
    <property type="entry name" value="ConA-like_dom_sf"/>
</dbReference>
<dbReference type="InterPro" id="IPR002594">
    <property type="entry name" value="GH12"/>
</dbReference>
<dbReference type="InterPro" id="IPR013319">
    <property type="entry name" value="GH11/12"/>
</dbReference>
<sequence>MKITSFLLVATGATAQLQTLCQQYGYYASNGYEINNNLWGQGSGSGSQCTYVNSVSGSGIGWKTTWTWSGGQNDVKSFANAGLQISNGKLVSQINNIQTSASWSYSNTNIRADVAYDLFTASDPNHSKSSGDYEVMIYLRLTDTCHQVLNCQPFVKGHGIPPDAELDGGIKPDEGDVKPADEYSKILDTLYQQNQTRFVEEEEKWKKFLDGKN</sequence>
<dbReference type="InParanoid" id="A0A2J6TJW7"/>
<dbReference type="PANTHER" id="PTHR34002:SF10">
    <property type="entry name" value="PUTATIVE-RELATED"/>
    <property type="match status" value="1"/>
</dbReference>
<keyword evidence="2" id="KW-0119">Carbohydrate metabolism</keyword>
<dbReference type="SUPFAM" id="SSF49899">
    <property type="entry name" value="Concanavalin A-like lectins/glucanases"/>
    <property type="match status" value="1"/>
</dbReference>
<dbReference type="Proteomes" id="UP000235371">
    <property type="component" value="Unassembled WGS sequence"/>
</dbReference>
<dbReference type="Gene3D" id="2.60.120.180">
    <property type="match status" value="1"/>
</dbReference>
<dbReference type="EMBL" id="KZ613782">
    <property type="protein sequence ID" value="PMD63286.1"/>
    <property type="molecule type" value="Genomic_DNA"/>
</dbReference>
<dbReference type="OrthoDB" id="89349at2759"/>
<keyword evidence="3" id="KW-0732">Signal</keyword>
<keyword evidence="2" id="KW-0326">Glycosidase</keyword>
<dbReference type="AlphaFoldDB" id="A0A2J6TJW7"/>
<evidence type="ECO:0000313" key="5">
    <source>
        <dbReference type="Proteomes" id="UP000235371"/>
    </source>
</evidence>
<evidence type="ECO:0000256" key="1">
    <source>
        <dbReference type="ARBA" id="ARBA00005519"/>
    </source>
</evidence>
<keyword evidence="2" id="KW-0624">Polysaccharide degradation</keyword>
<keyword evidence="2 4" id="KW-0378">Hydrolase</keyword>
<dbReference type="STRING" id="1095630.A0A2J6TJW7"/>
<keyword evidence="5" id="KW-1185">Reference proteome</keyword>
<dbReference type="GO" id="GO:0008810">
    <property type="term" value="F:cellulase activity"/>
    <property type="evidence" value="ECO:0007669"/>
    <property type="project" value="InterPro"/>
</dbReference>
<dbReference type="GO" id="GO:0000272">
    <property type="term" value="P:polysaccharide catabolic process"/>
    <property type="evidence" value="ECO:0007669"/>
    <property type="project" value="UniProtKB-KW"/>
</dbReference>
<reference evidence="4 5" key="1">
    <citation type="submission" date="2016-04" db="EMBL/GenBank/DDBJ databases">
        <title>A degradative enzymes factory behind the ericoid mycorrhizal symbiosis.</title>
        <authorList>
            <consortium name="DOE Joint Genome Institute"/>
            <person name="Martino E."/>
            <person name="Morin E."/>
            <person name="Grelet G."/>
            <person name="Kuo A."/>
            <person name="Kohler A."/>
            <person name="Daghino S."/>
            <person name="Barry K."/>
            <person name="Choi C."/>
            <person name="Cichocki N."/>
            <person name="Clum A."/>
            <person name="Copeland A."/>
            <person name="Hainaut M."/>
            <person name="Haridas S."/>
            <person name="Labutti K."/>
            <person name="Lindquist E."/>
            <person name="Lipzen A."/>
            <person name="Khouja H.-R."/>
            <person name="Murat C."/>
            <person name="Ohm R."/>
            <person name="Olson A."/>
            <person name="Spatafora J."/>
            <person name="Veneault-Fourrey C."/>
            <person name="Henrissat B."/>
            <person name="Grigoriev I."/>
            <person name="Martin F."/>
            <person name="Perotto S."/>
        </authorList>
    </citation>
    <scope>NUCLEOTIDE SEQUENCE [LARGE SCALE GENOMIC DNA]</scope>
    <source>
        <strain evidence="4 5">E</strain>
    </source>
</reference>
<evidence type="ECO:0000313" key="4">
    <source>
        <dbReference type="EMBL" id="PMD63286.1"/>
    </source>
</evidence>
<evidence type="ECO:0000256" key="2">
    <source>
        <dbReference type="RuleBase" id="RU361163"/>
    </source>
</evidence>
<name>A0A2J6TJW7_9HELO</name>
<proteinExistence type="inferred from homology"/>
<dbReference type="Pfam" id="PF01670">
    <property type="entry name" value="Glyco_hydro_12"/>
    <property type="match status" value="1"/>
</dbReference>
<evidence type="ECO:0000256" key="3">
    <source>
        <dbReference type="SAM" id="SignalP"/>
    </source>
</evidence>
<organism evidence="4 5">
    <name type="scientific">Hyaloscypha bicolor E</name>
    <dbReference type="NCBI Taxonomy" id="1095630"/>
    <lineage>
        <taxon>Eukaryota</taxon>
        <taxon>Fungi</taxon>
        <taxon>Dikarya</taxon>
        <taxon>Ascomycota</taxon>
        <taxon>Pezizomycotina</taxon>
        <taxon>Leotiomycetes</taxon>
        <taxon>Helotiales</taxon>
        <taxon>Hyaloscyphaceae</taxon>
        <taxon>Hyaloscypha</taxon>
        <taxon>Hyaloscypha bicolor</taxon>
    </lineage>
</organism>
<protein>
    <submittedName>
        <fullName evidence="4">Glycoside hydrolase family 12 protein</fullName>
    </submittedName>
</protein>
<dbReference type="RefSeq" id="XP_024740190.1">
    <property type="nucleotide sequence ID" value="XM_024886569.1"/>
</dbReference>
<comment type="similarity">
    <text evidence="1 2">Belongs to the glycosyl hydrolase 12 (cellulase H) family.</text>
</comment>
<dbReference type="GeneID" id="36594646"/>